<gene>
    <name evidence="1" type="ORF">E1261_40655</name>
</gene>
<dbReference type="RefSeq" id="WP_132415096.1">
    <property type="nucleotide sequence ID" value="NZ_SMKA01000343.1"/>
</dbReference>
<dbReference type="Gene3D" id="3.40.50.1820">
    <property type="entry name" value="alpha/beta hydrolase"/>
    <property type="match status" value="1"/>
</dbReference>
<dbReference type="Proteomes" id="UP000295075">
    <property type="component" value="Unassembled WGS sequence"/>
</dbReference>
<dbReference type="SUPFAM" id="SSF53474">
    <property type="entry name" value="alpha/beta-Hydrolases"/>
    <property type="match status" value="1"/>
</dbReference>
<evidence type="ECO:0000313" key="2">
    <source>
        <dbReference type="Proteomes" id="UP000295075"/>
    </source>
</evidence>
<keyword evidence="2" id="KW-1185">Reference proteome</keyword>
<dbReference type="InterPro" id="IPR029058">
    <property type="entry name" value="AB_hydrolase_fold"/>
</dbReference>
<dbReference type="EMBL" id="SMKA01000343">
    <property type="protein sequence ID" value="TDC15315.1"/>
    <property type="molecule type" value="Genomic_DNA"/>
</dbReference>
<organism evidence="1 2">
    <name type="scientific">Kribbella albertanoniae</name>
    <dbReference type="NCBI Taxonomy" id="1266829"/>
    <lineage>
        <taxon>Bacteria</taxon>
        <taxon>Bacillati</taxon>
        <taxon>Actinomycetota</taxon>
        <taxon>Actinomycetes</taxon>
        <taxon>Propionibacteriales</taxon>
        <taxon>Kribbellaceae</taxon>
        <taxon>Kribbella</taxon>
    </lineage>
</organism>
<proteinExistence type="predicted"/>
<dbReference type="AlphaFoldDB" id="A0A4R4P0C2"/>
<evidence type="ECO:0000313" key="1">
    <source>
        <dbReference type="EMBL" id="TDC15315.1"/>
    </source>
</evidence>
<dbReference type="OrthoDB" id="63034at2"/>
<dbReference type="PANTHER" id="PTHR47751:SF1">
    <property type="entry name" value="SUPERFAMILY HYDROLASE, PUTATIVE (AFU_ORTHOLOGUE AFUA_2G16580)-RELATED"/>
    <property type="match status" value="1"/>
</dbReference>
<comment type="caution">
    <text evidence="1">The sequence shown here is derived from an EMBL/GenBank/DDBJ whole genome shotgun (WGS) entry which is preliminary data.</text>
</comment>
<dbReference type="PANTHER" id="PTHR47751">
    <property type="entry name" value="SUPERFAMILY HYDROLASE, PUTATIVE (AFU_ORTHOLOGUE AFUA_2G16580)-RELATED"/>
    <property type="match status" value="1"/>
</dbReference>
<protein>
    <submittedName>
        <fullName evidence="1">Lysophospholipase</fullName>
    </submittedName>
</protein>
<dbReference type="Gene3D" id="1.10.10.800">
    <property type="match status" value="1"/>
</dbReference>
<accession>A0A4R4P0C2</accession>
<reference evidence="1 2" key="1">
    <citation type="submission" date="2019-03" db="EMBL/GenBank/DDBJ databases">
        <title>Draft genome sequences of novel Actinobacteria.</title>
        <authorList>
            <person name="Sahin N."/>
            <person name="Ay H."/>
            <person name="Saygin H."/>
        </authorList>
    </citation>
    <scope>NUCLEOTIDE SEQUENCE [LARGE SCALE GENOMIC DNA]</scope>
    <source>
        <strain evidence="1 2">JCM 30547</strain>
    </source>
</reference>
<name>A0A4R4P0C2_9ACTN</name>
<sequence>MTTPRPFTFFNGDVPLAAHVHRSGDPEERQPAVLITGSWLTVKEQMADRYAAALAERGFTVFTFDFAGWGASGGRPRYAELPARKVDDIVAAARAVSTLSSVRPGAIGYLGVCASAQYALRAVAQGAPIASYASVAGWFHDAATVAPFYGGADGVAMRLDRAAEALEAFHRTGEVRTVPAYEDGNDRAGMSFELPYYAEAGRGAVPTWTNEMAEFSWAYWLTYDGLSPASAVSVPSLFVHSDDCVLPDNVRTVANAVTGPVETVWTTGSQIDFYDQQEQVAFAVVAAAAHFEGTLS</sequence>
<dbReference type="InterPro" id="IPR051411">
    <property type="entry name" value="Polyketide_trans_af380"/>
</dbReference>